<keyword evidence="2" id="KW-1185">Reference proteome</keyword>
<evidence type="ECO:0008006" key="3">
    <source>
        <dbReference type="Google" id="ProtNLM"/>
    </source>
</evidence>
<sequence length="109" mass="11357">MAARAALDAPGVAALQPTLADRLALAAFPVHRAKAAGAAPYHEAAGIRCEPTADGGWHVEVRCILHADRRVVDVARQLREDVRTAVAAYLARHGSAAPVTVTVTVTSTV</sequence>
<accession>A0ABW7PB64</accession>
<dbReference type="RefSeq" id="WP_395509123.1">
    <property type="nucleotide sequence ID" value="NZ_JBBDHD010000016.1"/>
</dbReference>
<name>A0ABW7PB64_9ACTN</name>
<reference evidence="1 2" key="1">
    <citation type="submission" date="2024-03" db="EMBL/GenBank/DDBJ databases">
        <title>Whole genome sequencing of Streptomyces racemochromogenes, to identify antimicrobial biosynthetic gene clusters.</title>
        <authorList>
            <person name="Suryawanshi P."/>
            <person name="Krishnaraj P.U."/>
            <person name="Arun Y.P."/>
            <person name="Suryawanshi M.P."/>
            <person name="Rakshit O."/>
        </authorList>
    </citation>
    <scope>NUCLEOTIDE SEQUENCE [LARGE SCALE GENOMIC DNA]</scope>
    <source>
        <strain evidence="1 2">AUDT626</strain>
    </source>
</reference>
<dbReference type="Proteomes" id="UP001610631">
    <property type="component" value="Unassembled WGS sequence"/>
</dbReference>
<evidence type="ECO:0000313" key="1">
    <source>
        <dbReference type="EMBL" id="MFH7595241.1"/>
    </source>
</evidence>
<protein>
    <recommendedName>
        <fullName evidence="3">Asp23/Gls24 family envelope stress response protein</fullName>
    </recommendedName>
</protein>
<organism evidence="1 2">
    <name type="scientific">Streptomyces racemochromogenes</name>
    <dbReference type="NCBI Taxonomy" id="67353"/>
    <lineage>
        <taxon>Bacteria</taxon>
        <taxon>Bacillati</taxon>
        <taxon>Actinomycetota</taxon>
        <taxon>Actinomycetes</taxon>
        <taxon>Kitasatosporales</taxon>
        <taxon>Streptomycetaceae</taxon>
        <taxon>Streptomyces</taxon>
    </lineage>
</organism>
<evidence type="ECO:0000313" key="2">
    <source>
        <dbReference type="Proteomes" id="UP001610631"/>
    </source>
</evidence>
<dbReference type="EMBL" id="JBBDHD010000016">
    <property type="protein sequence ID" value="MFH7595241.1"/>
    <property type="molecule type" value="Genomic_DNA"/>
</dbReference>
<comment type="caution">
    <text evidence="1">The sequence shown here is derived from an EMBL/GenBank/DDBJ whole genome shotgun (WGS) entry which is preliminary data.</text>
</comment>
<proteinExistence type="predicted"/>
<gene>
    <name evidence="1" type="ORF">WDV06_09060</name>
</gene>